<proteinExistence type="predicted"/>
<reference evidence="3 5" key="2">
    <citation type="submission" date="2018-03" db="EMBL/GenBank/DDBJ databases">
        <authorList>
            <person name="Fogelqvist J."/>
        </authorList>
    </citation>
    <scope>NUCLEOTIDE SEQUENCE [LARGE SCALE GENOMIC DNA]</scope>
</reference>
<protein>
    <submittedName>
        <fullName evidence="2">Uncharacterized protein</fullName>
    </submittedName>
</protein>
<dbReference type="Proteomes" id="UP000039324">
    <property type="component" value="Unassembled WGS sequence"/>
</dbReference>
<reference evidence="2 4" key="1">
    <citation type="submission" date="2015-02" db="EMBL/GenBank/DDBJ databases">
        <authorList>
            <person name="Chooi Y.-H."/>
        </authorList>
    </citation>
    <scope>NUCLEOTIDE SEQUENCE [LARGE SCALE GENOMIC DNA]</scope>
    <source>
        <strain evidence="2">E3</strain>
    </source>
</reference>
<dbReference type="EMBL" id="CDSF01000035">
    <property type="protein sequence ID" value="CEO95868.1"/>
    <property type="molecule type" value="Genomic_DNA"/>
</dbReference>
<feature type="transmembrane region" description="Helical" evidence="1">
    <location>
        <begin position="20"/>
        <end position="40"/>
    </location>
</feature>
<dbReference type="AlphaFoldDB" id="A0A0G4IL17"/>
<keyword evidence="1" id="KW-1133">Transmembrane helix</keyword>
<accession>A0A0G4IL17</accession>
<dbReference type="EMBL" id="OVEO01000013">
    <property type="protein sequence ID" value="SPR00149.1"/>
    <property type="molecule type" value="Genomic_DNA"/>
</dbReference>
<dbReference type="OrthoDB" id="10285839at2759"/>
<evidence type="ECO:0000313" key="4">
    <source>
        <dbReference type="Proteomes" id="UP000039324"/>
    </source>
</evidence>
<evidence type="ECO:0000313" key="2">
    <source>
        <dbReference type="EMBL" id="CEO95868.1"/>
    </source>
</evidence>
<evidence type="ECO:0000313" key="5">
    <source>
        <dbReference type="Proteomes" id="UP000290189"/>
    </source>
</evidence>
<keyword evidence="1" id="KW-0472">Membrane</keyword>
<dbReference type="Proteomes" id="UP000290189">
    <property type="component" value="Unassembled WGS sequence"/>
</dbReference>
<keyword evidence="3" id="KW-0496">Mitochondrion</keyword>
<evidence type="ECO:0000313" key="3">
    <source>
        <dbReference type="EMBL" id="SPR00149.1"/>
    </source>
</evidence>
<sequence length="480" mass="54089">MAADVAKAAAAAPGAGRSAAGVAVTVAVAALAIAASVVFWQQGTAPPNPMGQLAVVASERARTSPTAYAERLMKKYRARKDYRAAMQLGRLYALQLIESNKGSELPDDEELLRLAQQWFDEAAKLGSDQCEPLLSRALLHFVIGDDKAAKRLLRKVAEFASPACKAESDLYNGYVLEFDGDAPNAKAKFSSAREELPSIHENFYSRVYAHTDPVIPAPKYEKRLRLLSAYRDFYHGFYADRNQSSAREFNPSHVMASGVDIRGGTLNLDNANDVLNKNDFVVLRAFLTPWETRTVQALYADLIDDKTIDNFDENLSRTITYNDRISHWLGQRYTDAVNGIVGEPVKHVYSFLCWHSPGPNPHNRPVLKPHIDREDNEFTISIQLHYVNTEGDPSWPIWVHVPTQEDTRAGWKDKPPRSESVEVRMLDGDAILFRGRRHVHWRDEMPVSGLSFSSLLLHYVHEHFDWRDFKYVRQAQDPAI</sequence>
<organism evidence="2 4">
    <name type="scientific">Plasmodiophora brassicae</name>
    <name type="common">Clubroot disease agent</name>
    <dbReference type="NCBI Taxonomy" id="37360"/>
    <lineage>
        <taxon>Eukaryota</taxon>
        <taxon>Sar</taxon>
        <taxon>Rhizaria</taxon>
        <taxon>Endomyxa</taxon>
        <taxon>Phytomyxea</taxon>
        <taxon>Plasmodiophorida</taxon>
        <taxon>Plasmodiophoridae</taxon>
        <taxon>Plasmodiophora</taxon>
    </lineage>
</organism>
<keyword evidence="4" id="KW-1185">Reference proteome</keyword>
<keyword evidence="1" id="KW-0812">Transmembrane</keyword>
<name>A0A0G4IL17_PLABS</name>
<geneLocation type="mitochondrion" evidence="3"/>
<evidence type="ECO:0000256" key="1">
    <source>
        <dbReference type="SAM" id="Phobius"/>
    </source>
</evidence>
<dbReference type="SUPFAM" id="SSF81901">
    <property type="entry name" value="HCP-like"/>
    <property type="match status" value="1"/>
</dbReference>
<gene>
    <name evidence="2" type="ORF">PBRA_004581</name>
    <name evidence="3" type="ORF">PLBR_LOCUS7364</name>
</gene>